<feature type="domain" description="HTH cro/C1-type" evidence="2">
    <location>
        <begin position="391"/>
        <end position="407"/>
    </location>
</feature>
<evidence type="ECO:0000256" key="1">
    <source>
        <dbReference type="SAM" id="Phobius"/>
    </source>
</evidence>
<dbReference type="InterPro" id="IPR036779">
    <property type="entry name" value="LysM_dom_sf"/>
</dbReference>
<dbReference type="Proteomes" id="UP000217838">
    <property type="component" value="Unassembled WGS sequence"/>
</dbReference>
<dbReference type="GO" id="GO:0008932">
    <property type="term" value="F:lytic endotransglycosylase activity"/>
    <property type="evidence" value="ECO:0007669"/>
    <property type="project" value="TreeGrafter"/>
</dbReference>
<dbReference type="AlphaFoldDB" id="A0A2A4YDT4"/>
<dbReference type="InterPro" id="IPR001387">
    <property type="entry name" value="Cro/C1-type_HTH"/>
</dbReference>
<feature type="transmembrane region" description="Helical" evidence="1">
    <location>
        <begin position="25"/>
        <end position="49"/>
    </location>
</feature>
<evidence type="ECO:0000259" key="2">
    <source>
        <dbReference type="PROSITE" id="PS50943"/>
    </source>
</evidence>
<comment type="caution">
    <text evidence="4">The sequence shown here is derived from an EMBL/GenBank/DDBJ whole genome shotgun (WGS) entry which is preliminary data.</text>
</comment>
<accession>A0A2A4YDT4</accession>
<gene>
    <name evidence="4" type="ORF">COB11_06420</name>
</gene>
<dbReference type="SUPFAM" id="SSF54106">
    <property type="entry name" value="LysM domain"/>
    <property type="match status" value="1"/>
</dbReference>
<keyword evidence="1" id="KW-0812">Transmembrane</keyword>
<evidence type="ECO:0000313" key="4">
    <source>
        <dbReference type="EMBL" id="PCI92874.1"/>
    </source>
</evidence>
<protein>
    <submittedName>
        <fullName evidence="4">Uncharacterized protein</fullName>
    </submittedName>
</protein>
<evidence type="ECO:0000259" key="3">
    <source>
        <dbReference type="PROSITE" id="PS51782"/>
    </source>
</evidence>
<dbReference type="PROSITE" id="PS50943">
    <property type="entry name" value="HTH_CROC1"/>
    <property type="match status" value="1"/>
</dbReference>
<dbReference type="Pfam" id="PF01476">
    <property type="entry name" value="LysM"/>
    <property type="match status" value="1"/>
</dbReference>
<sequence>MAKKTEEKEENFPKAENHWFKKYRWLTNGLIISGALNIGLIATFFTITFKNSSPKALLSPQKNYSVKEKKQAYYVSISGVELLCDYFNYSYEDLLIELNSKELVEDGYAKRDFSLACLVSFHHFDIQRALTGTYLQTRELEFIHKEGGERVKLEIFAGLESEHFDALVEFANQESWPLTAQGLYFQIQRIGDVSNIPTTLKEAFYLTPQFHCIWMLFNRMEKTLEYDDLLQISFDADWELLNNYYLYLAKTQDFSQVNKRRLLMDLLQKKSRFAAKYLIDHDRAFALEKLDDASVVYLLSLMDKNTPKAEIFSRELIVSTRSDAVLKSAGFKLYEIAGEKVPYPYDHNKALVRFLPTFSTKVDVNMKPHGKQHDTVRPSQEIVYHTVRKGETLWKIAQEYDVTIKDLKKANGFKSSGLIKPGMKIRIP</sequence>
<dbReference type="PANTHER" id="PTHR33734:SF22">
    <property type="entry name" value="MEMBRANE-BOUND LYTIC MUREIN TRANSGLYCOSYLASE D"/>
    <property type="match status" value="1"/>
</dbReference>
<feature type="domain" description="LysM" evidence="3">
    <location>
        <begin position="383"/>
        <end position="427"/>
    </location>
</feature>
<dbReference type="EMBL" id="NVUU01000081">
    <property type="protein sequence ID" value="PCI92874.1"/>
    <property type="molecule type" value="Genomic_DNA"/>
</dbReference>
<keyword evidence="1" id="KW-0472">Membrane</keyword>
<proteinExistence type="predicted"/>
<organism evidence="4 5">
    <name type="scientific">Aerophobetes bacterium</name>
    <dbReference type="NCBI Taxonomy" id="2030807"/>
    <lineage>
        <taxon>Bacteria</taxon>
        <taxon>Candidatus Aerophobota</taxon>
    </lineage>
</organism>
<dbReference type="InterPro" id="IPR018392">
    <property type="entry name" value="LysM"/>
</dbReference>
<dbReference type="CDD" id="cd00118">
    <property type="entry name" value="LysM"/>
    <property type="match status" value="1"/>
</dbReference>
<dbReference type="Gene3D" id="3.10.350.10">
    <property type="entry name" value="LysM domain"/>
    <property type="match status" value="1"/>
</dbReference>
<name>A0A2A4YDT4_UNCAE</name>
<dbReference type="PROSITE" id="PS51782">
    <property type="entry name" value="LYSM"/>
    <property type="match status" value="1"/>
</dbReference>
<dbReference type="SMART" id="SM00257">
    <property type="entry name" value="LysM"/>
    <property type="match status" value="1"/>
</dbReference>
<keyword evidence="1" id="KW-1133">Transmembrane helix</keyword>
<evidence type="ECO:0000313" key="5">
    <source>
        <dbReference type="Proteomes" id="UP000217838"/>
    </source>
</evidence>
<dbReference type="PANTHER" id="PTHR33734">
    <property type="entry name" value="LYSM DOMAIN-CONTAINING GPI-ANCHORED PROTEIN 2"/>
    <property type="match status" value="1"/>
</dbReference>
<reference evidence="5" key="1">
    <citation type="submission" date="2017-08" db="EMBL/GenBank/DDBJ databases">
        <title>A dynamic microbial community with high functional redundancy inhabits the cold, oxic subseafloor aquifer.</title>
        <authorList>
            <person name="Tully B.J."/>
            <person name="Wheat C.G."/>
            <person name="Glazer B.T."/>
            <person name="Huber J.A."/>
        </authorList>
    </citation>
    <scope>NUCLEOTIDE SEQUENCE [LARGE SCALE GENOMIC DNA]</scope>
</reference>